<dbReference type="RefSeq" id="WP_132419640.1">
    <property type="nucleotide sequence ID" value="NZ_SKFG01000023.1"/>
</dbReference>
<protein>
    <submittedName>
        <fullName evidence="1">Uncharacterized protein</fullName>
    </submittedName>
</protein>
<dbReference type="AlphaFoldDB" id="A0A4R4EB03"/>
<accession>A0A4R4EB03</accession>
<reference evidence="1 2" key="1">
    <citation type="submission" date="2019-03" db="EMBL/GenBank/DDBJ databases">
        <authorList>
            <person name="Kim M.K.M."/>
        </authorList>
    </citation>
    <scope>NUCLEOTIDE SEQUENCE [LARGE SCALE GENOMIC DNA]</scope>
    <source>
        <strain evidence="1 2">18JY21-1</strain>
    </source>
</reference>
<gene>
    <name evidence="1" type="ORF">E0485_18930</name>
</gene>
<organism evidence="1 2">
    <name type="scientific">Paenibacillus albiflavus</name>
    <dbReference type="NCBI Taxonomy" id="2545760"/>
    <lineage>
        <taxon>Bacteria</taxon>
        <taxon>Bacillati</taxon>
        <taxon>Bacillota</taxon>
        <taxon>Bacilli</taxon>
        <taxon>Bacillales</taxon>
        <taxon>Paenibacillaceae</taxon>
        <taxon>Paenibacillus</taxon>
    </lineage>
</organism>
<dbReference type="OrthoDB" id="2669663at2"/>
<evidence type="ECO:0000313" key="1">
    <source>
        <dbReference type="EMBL" id="TCZ75065.1"/>
    </source>
</evidence>
<evidence type="ECO:0000313" key="2">
    <source>
        <dbReference type="Proteomes" id="UP000295418"/>
    </source>
</evidence>
<name>A0A4R4EB03_9BACL</name>
<dbReference type="Proteomes" id="UP000295418">
    <property type="component" value="Unassembled WGS sequence"/>
</dbReference>
<comment type="caution">
    <text evidence="1">The sequence shown here is derived from an EMBL/GenBank/DDBJ whole genome shotgun (WGS) entry which is preliminary data.</text>
</comment>
<keyword evidence="2" id="KW-1185">Reference proteome</keyword>
<proteinExistence type="predicted"/>
<sequence>MRYQKVSTIEQLESCMRNQIDVDVWFGGEIDLTSKILSFNEYSITFKEGIYLRNNIDLRARGNYFLLI</sequence>
<dbReference type="EMBL" id="SKFG01000023">
    <property type="protein sequence ID" value="TCZ75065.1"/>
    <property type="molecule type" value="Genomic_DNA"/>
</dbReference>